<reference evidence="1" key="2">
    <citation type="submission" date="2020-09" db="EMBL/GenBank/DDBJ databases">
        <authorList>
            <person name="Sun Q."/>
            <person name="Zhou Y."/>
        </authorList>
    </citation>
    <scope>NUCLEOTIDE SEQUENCE</scope>
    <source>
        <strain evidence="1">CGMCC 1.15178</strain>
    </source>
</reference>
<sequence>MLELGGVGAIRVERFNDLRLIPLIDESNVSVSYWSAIGIAWGLSRQALILRLSQKIMQLENVHKHE</sequence>
<reference evidence="1" key="1">
    <citation type="journal article" date="2014" name="Int. J. Syst. Evol. Microbiol.">
        <title>Complete genome sequence of Corynebacterium casei LMG S-19264T (=DSM 44701T), isolated from a smear-ripened cheese.</title>
        <authorList>
            <consortium name="US DOE Joint Genome Institute (JGI-PGF)"/>
            <person name="Walter F."/>
            <person name="Albersmeier A."/>
            <person name="Kalinowski J."/>
            <person name="Ruckert C."/>
        </authorList>
    </citation>
    <scope>NUCLEOTIDE SEQUENCE</scope>
    <source>
        <strain evidence="1">CGMCC 1.15178</strain>
    </source>
</reference>
<dbReference type="AlphaFoldDB" id="A0A916YUM6"/>
<comment type="caution">
    <text evidence="1">The sequence shown here is derived from an EMBL/GenBank/DDBJ whole genome shotgun (WGS) entry which is preliminary data.</text>
</comment>
<name>A0A916YUM6_9BACL</name>
<dbReference type="Proteomes" id="UP000612456">
    <property type="component" value="Unassembled WGS sequence"/>
</dbReference>
<organism evidence="1 2">
    <name type="scientific">Paenibacillus nasutitermitis</name>
    <dbReference type="NCBI Taxonomy" id="1652958"/>
    <lineage>
        <taxon>Bacteria</taxon>
        <taxon>Bacillati</taxon>
        <taxon>Bacillota</taxon>
        <taxon>Bacilli</taxon>
        <taxon>Bacillales</taxon>
        <taxon>Paenibacillaceae</taxon>
        <taxon>Paenibacillus</taxon>
    </lineage>
</organism>
<accession>A0A916YUM6</accession>
<gene>
    <name evidence="1" type="ORF">GCM10010911_19960</name>
</gene>
<keyword evidence="2" id="KW-1185">Reference proteome</keyword>
<evidence type="ECO:0000313" key="2">
    <source>
        <dbReference type="Proteomes" id="UP000612456"/>
    </source>
</evidence>
<dbReference type="EMBL" id="BMHP01000001">
    <property type="protein sequence ID" value="GGD62081.1"/>
    <property type="molecule type" value="Genomic_DNA"/>
</dbReference>
<protein>
    <submittedName>
        <fullName evidence="1">Uncharacterized protein</fullName>
    </submittedName>
</protein>
<proteinExistence type="predicted"/>
<evidence type="ECO:0000313" key="1">
    <source>
        <dbReference type="EMBL" id="GGD62081.1"/>
    </source>
</evidence>